<name>A0A5M8PV30_9LECA</name>
<feature type="transmembrane region" description="Helical" evidence="2">
    <location>
        <begin position="59"/>
        <end position="85"/>
    </location>
</feature>
<evidence type="ECO:0000256" key="2">
    <source>
        <dbReference type="SAM" id="Phobius"/>
    </source>
</evidence>
<feature type="compositionally biased region" description="Basic and acidic residues" evidence="1">
    <location>
        <begin position="98"/>
        <end position="108"/>
    </location>
</feature>
<dbReference type="EMBL" id="VXIT01000004">
    <property type="protein sequence ID" value="KAA6413480.1"/>
    <property type="molecule type" value="Genomic_DNA"/>
</dbReference>
<feature type="transmembrane region" description="Helical" evidence="2">
    <location>
        <begin position="32"/>
        <end position="53"/>
    </location>
</feature>
<evidence type="ECO:0000256" key="1">
    <source>
        <dbReference type="SAM" id="MobiDB-lite"/>
    </source>
</evidence>
<accession>A0A5M8PV30</accession>
<proteinExistence type="predicted"/>
<reference evidence="3 4" key="1">
    <citation type="submission" date="2019-09" db="EMBL/GenBank/DDBJ databases">
        <title>The hologenome of the rock-dwelling lichen Lasallia pustulata.</title>
        <authorList>
            <person name="Greshake Tzovaras B."/>
            <person name="Segers F."/>
            <person name="Bicker A."/>
            <person name="Dal Grande F."/>
            <person name="Otte J."/>
            <person name="Hankeln T."/>
            <person name="Schmitt I."/>
            <person name="Ebersberger I."/>
        </authorList>
    </citation>
    <scope>NUCLEOTIDE SEQUENCE [LARGE SCALE GENOMIC DNA]</scope>
    <source>
        <strain evidence="3">A1-1</strain>
    </source>
</reference>
<dbReference type="AlphaFoldDB" id="A0A5M8PV30"/>
<feature type="region of interest" description="Disordered" evidence="1">
    <location>
        <begin position="163"/>
        <end position="273"/>
    </location>
</feature>
<keyword evidence="2" id="KW-0472">Membrane</keyword>
<organism evidence="3 4">
    <name type="scientific">Lasallia pustulata</name>
    <dbReference type="NCBI Taxonomy" id="136370"/>
    <lineage>
        <taxon>Eukaryota</taxon>
        <taxon>Fungi</taxon>
        <taxon>Dikarya</taxon>
        <taxon>Ascomycota</taxon>
        <taxon>Pezizomycotina</taxon>
        <taxon>Lecanoromycetes</taxon>
        <taxon>OSLEUM clade</taxon>
        <taxon>Umbilicariomycetidae</taxon>
        <taxon>Umbilicariales</taxon>
        <taxon>Umbilicariaceae</taxon>
        <taxon>Lasallia</taxon>
    </lineage>
</organism>
<feature type="region of interest" description="Disordered" evidence="1">
    <location>
        <begin position="98"/>
        <end position="134"/>
    </location>
</feature>
<protein>
    <submittedName>
        <fullName evidence="3">Uncharacterized protein</fullName>
    </submittedName>
</protein>
<keyword evidence="2" id="KW-1133">Transmembrane helix</keyword>
<keyword evidence="2" id="KW-0812">Transmembrane</keyword>
<evidence type="ECO:0000313" key="3">
    <source>
        <dbReference type="EMBL" id="KAA6413480.1"/>
    </source>
</evidence>
<dbReference type="Proteomes" id="UP000324767">
    <property type="component" value="Unassembled WGS sequence"/>
</dbReference>
<feature type="compositionally biased region" description="Gly residues" evidence="1">
    <location>
        <begin position="255"/>
        <end position="273"/>
    </location>
</feature>
<evidence type="ECO:0000313" key="4">
    <source>
        <dbReference type="Proteomes" id="UP000324767"/>
    </source>
</evidence>
<sequence length="273" mass="29078">MAPLDIHQPNPPTTLRCTPAVIPFLHLTFHTLLPFLFFATFLVSGTVVLAYTLGLSKPIPVHFATGATVAFAVLVLLGGVVFVWLRLRKSNERTVGAEERANARERGDVTAPLTGGPARARRLSPAPIPQSGGKAARFTAYAPVQRPSIPAAYLPIPELRPEQPAAHQGDQQSPPFAPPVSSPHPLLEPAYRPIPGPNPVSRAPAFLRHSHELLAPAPAHAPPRRRDTPVPRPAVRCWDNFPRRGSPLGDRYPGLAGGPGSPAGAGGRGLVSR</sequence>
<gene>
    <name evidence="3" type="ORF">FRX48_03226</name>
</gene>
<comment type="caution">
    <text evidence="3">The sequence shown here is derived from an EMBL/GenBank/DDBJ whole genome shotgun (WGS) entry which is preliminary data.</text>
</comment>